<evidence type="ECO:0000256" key="1">
    <source>
        <dbReference type="SAM" id="Phobius"/>
    </source>
</evidence>
<reference evidence="2 3" key="1">
    <citation type="submission" date="2019-11" db="EMBL/GenBank/DDBJ databases">
        <title>Genome sequences of 17 halophilic strains isolated from different environments.</title>
        <authorList>
            <person name="Furrow R.E."/>
        </authorList>
    </citation>
    <scope>NUCLEOTIDE SEQUENCE [LARGE SCALE GENOMIC DNA]</scope>
    <source>
        <strain evidence="2 3">22506_14_FS</strain>
    </source>
</reference>
<accession>A0A845EZB8</accession>
<evidence type="ECO:0000313" key="2">
    <source>
        <dbReference type="EMBL" id="MYL63857.1"/>
    </source>
</evidence>
<dbReference type="RefSeq" id="WP_160919353.1">
    <property type="nucleotide sequence ID" value="NZ_WMEY01000003.1"/>
</dbReference>
<evidence type="ECO:0000313" key="3">
    <source>
        <dbReference type="Proteomes" id="UP000447833"/>
    </source>
</evidence>
<name>A0A845EZB8_9BACL</name>
<keyword evidence="1" id="KW-0472">Membrane</keyword>
<keyword evidence="1" id="KW-1133">Transmembrane helix</keyword>
<sequence>MYLLLAIVLAMILGFILIMLGPLVGGIVAFGVVAGCLFRGVYLLHDMHRRISRITPKPDRAKEAYQNYIKERENVSS</sequence>
<dbReference type="Proteomes" id="UP000447833">
    <property type="component" value="Unassembled WGS sequence"/>
</dbReference>
<keyword evidence="1" id="KW-0812">Transmembrane</keyword>
<dbReference type="EMBL" id="WMEY01000003">
    <property type="protein sequence ID" value="MYL63857.1"/>
    <property type="molecule type" value="Genomic_DNA"/>
</dbReference>
<protein>
    <submittedName>
        <fullName evidence="2">Uncharacterized protein</fullName>
    </submittedName>
</protein>
<comment type="caution">
    <text evidence="2">The sequence shown here is derived from an EMBL/GenBank/DDBJ whole genome shotgun (WGS) entry which is preliminary data.</text>
</comment>
<gene>
    <name evidence="2" type="ORF">GLW07_10865</name>
</gene>
<proteinExistence type="predicted"/>
<feature type="transmembrane region" description="Helical" evidence="1">
    <location>
        <begin position="24"/>
        <end position="44"/>
    </location>
</feature>
<dbReference type="AlphaFoldDB" id="A0A845EZB8"/>
<organism evidence="2 3">
    <name type="scientific">Guptibacillus hwajinpoensis</name>
    <dbReference type="NCBI Taxonomy" id="208199"/>
    <lineage>
        <taxon>Bacteria</taxon>
        <taxon>Bacillati</taxon>
        <taxon>Bacillota</taxon>
        <taxon>Bacilli</taxon>
        <taxon>Bacillales</taxon>
        <taxon>Guptibacillaceae</taxon>
        <taxon>Guptibacillus</taxon>
    </lineage>
</organism>